<keyword evidence="2" id="KW-0378">Hydrolase</keyword>
<feature type="region of interest" description="Disordered" evidence="4">
    <location>
        <begin position="180"/>
        <end position="202"/>
    </location>
</feature>
<reference evidence="6 7" key="1">
    <citation type="submission" date="2019-10" db="EMBL/GenBank/DDBJ databases">
        <title>Assembly and Annotation for the nematode Trichostrongylus colubriformis.</title>
        <authorList>
            <person name="Martin J."/>
        </authorList>
    </citation>
    <scope>NUCLEOTIDE SEQUENCE [LARGE SCALE GENOMIC DNA]</scope>
    <source>
        <strain evidence="6">G859</strain>
        <tissue evidence="6">Whole worm</tissue>
    </source>
</reference>
<protein>
    <recommendedName>
        <fullName evidence="5">MIT domain-containing protein</fullName>
    </recommendedName>
</protein>
<feature type="non-terminal residue" evidence="6">
    <location>
        <position position="202"/>
    </location>
</feature>
<evidence type="ECO:0000313" key="6">
    <source>
        <dbReference type="EMBL" id="KAK5972530.1"/>
    </source>
</evidence>
<dbReference type="PANTHER" id="PTHR46143">
    <property type="entry name" value="CALPAIN-7"/>
    <property type="match status" value="1"/>
</dbReference>
<evidence type="ECO:0000256" key="3">
    <source>
        <dbReference type="ARBA" id="ARBA00022807"/>
    </source>
</evidence>
<dbReference type="InterPro" id="IPR007330">
    <property type="entry name" value="MIT_dom"/>
</dbReference>
<sequence>MSDYGHATSSAMQLAQRAIAFDQAQRYEEAIYCYGEAADRILALVQSGKASPAFKKSALEYVERAEFLKRDLPRLLEIAKTTKSPSRILLEKAEFAVLKAQLLDEAGHCSLAIDWYSEAIQVCIQASEHCAEGDLRLKLRKIANSALERVEHLKKVEEQKRVEALTENLPDVPVDEISRLNLAADPPSEYSTPSPSPITPRK</sequence>
<name>A0AAN8F8T2_TRICO</name>
<dbReference type="InterPro" id="IPR051297">
    <property type="entry name" value="PalB/RIM13"/>
</dbReference>
<organism evidence="6 7">
    <name type="scientific">Trichostrongylus colubriformis</name>
    <name type="common">Black scour worm</name>
    <dbReference type="NCBI Taxonomy" id="6319"/>
    <lineage>
        <taxon>Eukaryota</taxon>
        <taxon>Metazoa</taxon>
        <taxon>Ecdysozoa</taxon>
        <taxon>Nematoda</taxon>
        <taxon>Chromadorea</taxon>
        <taxon>Rhabditida</taxon>
        <taxon>Rhabditina</taxon>
        <taxon>Rhabditomorpha</taxon>
        <taxon>Strongyloidea</taxon>
        <taxon>Trichostrongylidae</taxon>
        <taxon>Trichostrongylus</taxon>
    </lineage>
</organism>
<dbReference type="Pfam" id="PF04212">
    <property type="entry name" value="MIT"/>
    <property type="match status" value="2"/>
</dbReference>
<evidence type="ECO:0000256" key="4">
    <source>
        <dbReference type="SAM" id="MobiDB-lite"/>
    </source>
</evidence>
<dbReference type="SMART" id="SM00745">
    <property type="entry name" value="MIT"/>
    <property type="match status" value="2"/>
</dbReference>
<evidence type="ECO:0000256" key="2">
    <source>
        <dbReference type="ARBA" id="ARBA00022801"/>
    </source>
</evidence>
<dbReference type="EMBL" id="WIXE01016566">
    <property type="protein sequence ID" value="KAK5972530.1"/>
    <property type="molecule type" value="Genomic_DNA"/>
</dbReference>
<evidence type="ECO:0000259" key="5">
    <source>
        <dbReference type="SMART" id="SM00745"/>
    </source>
</evidence>
<evidence type="ECO:0000256" key="1">
    <source>
        <dbReference type="ARBA" id="ARBA00022670"/>
    </source>
</evidence>
<dbReference type="GO" id="GO:0004197">
    <property type="term" value="F:cysteine-type endopeptidase activity"/>
    <property type="evidence" value="ECO:0007669"/>
    <property type="project" value="TreeGrafter"/>
</dbReference>
<dbReference type="InterPro" id="IPR036181">
    <property type="entry name" value="MIT_dom_sf"/>
</dbReference>
<feature type="domain" description="MIT" evidence="5">
    <location>
        <begin position="4"/>
        <end position="78"/>
    </location>
</feature>
<keyword evidence="7" id="KW-1185">Reference proteome</keyword>
<feature type="domain" description="MIT" evidence="5">
    <location>
        <begin position="86"/>
        <end position="164"/>
    </location>
</feature>
<dbReference type="GO" id="GO:0006508">
    <property type="term" value="P:proteolysis"/>
    <property type="evidence" value="ECO:0007669"/>
    <property type="project" value="UniProtKB-KW"/>
</dbReference>
<dbReference type="Proteomes" id="UP001331761">
    <property type="component" value="Unassembled WGS sequence"/>
</dbReference>
<keyword evidence="1" id="KW-0645">Protease</keyword>
<keyword evidence="3" id="KW-0788">Thiol protease</keyword>
<dbReference type="Gene3D" id="1.20.58.80">
    <property type="entry name" value="Phosphotransferase system, lactose/cellobiose-type IIA subunit"/>
    <property type="match status" value="2"/>
</dbReference>
<gene>
    <name evidence="6" type="ORF">GCK32_016739</name>
</gene>
<accession>A0AAN8F8T2</accession>
<dbReference type="PANTHER" id="PTHR46143:SF1">
    <property type="entry name" value="CALPAIN-7"/>
    <property type="match status" value="1"/>
</dbReference>
<evidence type="ECO:0000313" key="7">
    <source>
        <dbReference type="Proteomes" id="UP001331761"/>
    </source>
</evidence>
<comment type="caution">
    <text evidence="6">The sequence shown here is derived from an EMBL/GenBank/DDBJ whole genome shotgun (WGS) entry which is preliminary data.</text>
</comment>
<proteinExistence type="predicted"/>
<dbReference type="AlphaFoldDB" id="A0AAN8F8T2"/>
<dbReference type="SUPFAM" id="SSF116846">
    <property type="entry name" value="MIT domain"/>
    <property type="match status" value="2"/>
</dbReference>